<dbReference type="PANTHER" id="PTHR21027:SF1">
    <property type="entry name" value="TRNA-SPLICING ENDONUCLEASE SUBUNIT SEN54"/>
    <property type="match status" value="1"/>
</dbReference>
<dbReference type="AlphaFoldDB" id="A0A6I9UPR2"/>
<dbReference type="InterPro" id="IPR024337">
    <property type="entry name" value="tRNA_splic_suSen54"/>
</dbReference>
<evidence type="ECO:0000256" key="2">
    <source>
        <dbReference type="ARBA" id="ARBA00022694"/>
    </source>
</evidence>
<dbReference type="PANTHER" id="PTHR21027">
    <property type="entry name" value="TRNA-SPLICING ENDONUCLEASE SUBUNIT SEN54"/>
    <property type="match status" value="1"/>
</dbReference>
<name>A0A6I9UPR2_BACDO</name>
<dbReference type="KEGG" id="bdr:105223268"/>
<dbReference type="GO" id="GO:0000214">
    <property type="term" value="C:tRNA-intron endonuclease complex"/>
    <property type="evidence" value="ECO:0007669"/>
    <property type="project" value="TreeGrafter"/>
</dbReference>
<dbReference type="Gene3D" id="3.40.1170.20">
    <property type="entry name" value="tRNA intron endonuclease, N-terminal domain"/>
    <property type="match status" value="1"/>
</dbReference>
<protein>
    <submittedName>
        <fullName evidence="6">Uncharacterized protein LOC105223268</fullName>
    </submittedName>
</protein>
<accession>A0A6I9UPR2</accession>
<evidence type="ECO:0000259" key="4">
    <source>
        <dbReference type="Pfam" id="PF12928"/>
    </source>
</evidence>
<dbReference type="FunCoup" id="A0A6I9UPR2">
    <property type="interactions" value="9"/>
</dbReference>
<dbReference type="GeneID" id="105223268"/>
<feature type="domain" description="tRNA-splicing endonuclease subunit Sen54 N-terminal" evidence="4">
    <location>
        <begin position="42"/>
        <end position="105"/>
    </location>
</feature>
<dbReference type="RefSeq" id="XP_011199239.2">
    <property type="nucleotide sequence ID" value="XM_011200937.4"/>
</dbReference>
<dbReference type="InParanoid" id="A0A6I9UPR2"/>
<dbReference type="InterPro" id="IPR024336">
    <property type="entry name" value="tRNA_splic_suSen54_N"/>
</dbReference>
<evidence type="ECO:0000313" key="5">
    <source>
        <dbReference type="Proteomes" id="UP001652620"/>
    </source>
</evidence>
<keyword evidence="5" id="KW-1185">Reference proteome</keyword>
<organism evidence="5 6">
    <name type="scientific">Bactrocera dorsalis</name>
    <name type="common">Oriental fruit fly</name>
    <name type="synonym">Dacus dorsalis</name>
    <dbReference type="NCBI Taxonomy" id="27457"/>
    <lineage>
        <taxon>Eukaryota</taxon>
        <taxon>Metazoa</taxon>
        <taxon>Ecdysozoa</taxon>
        <taxon>Arthropoda</taxon>
        <taxon>Hexapoda</taxon>
        <taxon>Insecta</taxon>
        <taxon>Pterygota</taxon>
        <taxon>Neoptera</taxon>
        <taxon>Endopterygota</taxon>
        <taxon>Diptera</taxon>
        <taxon>Brachycera</taxon>
        <taxon>Muscomorpha</taxon>
        <taxon>Tephritoidea</taxon>
        <taxon>Tephritidae</taxon>
        <taxon>Bactrocera</taxon>
        <taxon>Bactrocera</taxon>
    </lineage>
</organism>
<sequence length="371" mass="42740">MEKMSTAKVDKQSQSGLKRTVPEGTVEEALELNKLYDDLRKQLSLPRTDRLGGRALATWDPDEKAVHVLRKDGKFGNFGYSHGGRLYLEYYEALYLLEMNRLQLEYHSMIMSIEQAYLLLLGETATPKCNEYLVYAHLTRIGYILVRHQNIPYYDKIEPTEEDCAWALALNVINNRAIPENVKKSPHFVKVKKEMKQIKECITKQQVQEQQQLSEADSSTINFNGKIISTGKRKVTIDESENPTEAKRRCLEVASSQKSFLDCLKDEPEYKQFQATFAKFDIVQMGDTTINTEDEVRSLHIAFDLYLHNNGFKKRSPKPPTFRLLILGVHEPFPTHAEITNIYNLQKYPVPILVVSVGESKQIQAFVYYFS</sequence>
<evidence type="ECO:0000313" key="6">
    <source>
        <dbReference type="RefSeq" id="XP_011199239.2"/>
    </source>
</evidence>
<dbReference type="Pfam" id="PF12928">
    <property type="entry name" value="tRNA_int_end_N2"/>
    <property type="match status" value="1"/>
</dbReference>
<dbReference type="OrthoDB" id="408683at2759"/>
<reference evidence="6" key="1">
    <citation type="submission" date="2025-08" db="UniProtKB">
        <authorList>
            <consortium name="RefSeq"/>
        </authorList>
    </citation>
    <scope>IDENTIFICATION</scope>
    <source>
        <tissue evidence="6">Adult</tissue>
    </source>
</reference>
<dbReference type="Proteomes" id="UP001652620">
    <property type="component" value="Chromosome 5"/>
</dbReference>
<feature type="compositionally biased region" description="Basic and acidic residues" evidence="3">
    <location>
        <begin position="1"/>
        <end position="11"/>
    </location>
</feature>
<feature type="region of interest" description="Disordered" evidence="3">
    <location>
        <begin position="1"/>
        <end position="22"/>
    </location>
</feature>
<keyword evidence="2" id="KW-0819">tRNA processing</keyword>
<proteinExistence type="inferred from homology"/>
<comment type="similarity">
    <text evidence="1">Belongs to the SEN54 family.</text>
</comment>
<evidence type="ECO:0000256" key="1">
    <source>
        <dbReference type="ARBA" id="ARBA00005736"/>
    </source>
</evidence>
<dbReference type="GO" id="GO:0000379">
    <property type="term" value="P:tRNA-type intron splice site recognition and cleavage"/>
    <property type="evidence" value="ECO:0007669"/>
    <property type="project" value="TreeGrafter"/>
</dbReference>
<gene>
    <name evidence="6" type="primary">LOC105223268</name>
</gene>
<evidence type="ECO:0000256" key="3">
    <source>
        <dbReference type="SAM" id="MobiDB-lite"/>
    </source>
</evidence>